<dbReference type="Proteomes" id="UP001302374">
    <property type="component" value="Chromosome"/>
</dbReference>
<gene>
    <name evidence="1" type="ORF">F1644_14775</name>
</gene>
<evidence type="ECO:0000313" key="1">
    <source>
        <dbReference type="EMBL" id="WOF15019.1"/>
    </source>
</evidence>
<evidence type="ECO:0008006" key="3">
    <source>
        <dbReference type="Google" id="ProtNLM"/>
    </source>
</evidence>
<proteinExistence type="predicted"/>
<protein>
    <recommendedName>
        <fullName evidence="3">DUF4288 domain-containing protein</fullName>
    </recommendedName>
</protein>
<sequence length="113" mass="13150">MKFMFFKILKFAETHKDGFTVELENLSPVTEGIAVAYAETQNCHDDDGLRKCLEHAWNHGRVIGGWLDYESGVFYYDSVKIFPDDELEKAIEFGRQNGQLAIFWLTKQQEIRL</sequence>
<name>A0ABZ0G368_9BACT</name>
<organism evidence="1 2">
    <name type="scientific">Butyricimonas paravirosa</name>
    <dbReference type="NCBI Taxonomy" id="1472417"/>
    <lineage>
        <taxon>Bacteria</taxon>
        <taxon>Pseudomonadati</taxon>
        <taxon>Bacteroidota</taxon>
        <taxon>Bacteroidia</taxon>
        <taxon>Bacteroidales</taxon>
        <taxon>Odoribacteraceae</taxon>
        <taxon>Butyricimonas</taxon>
    </lineage>
</organism>
<dbReference type="EMBL" id="CP043839">
    <property type="protein sequence ID" value="WOF15019.1"/>
    <property type="molecule type" value="Genomic_DNA"/>
</dbReference>
<evidence type="ECO:0000313" key="2">
    <source>
        <dbReference type="Proteomes" id="UP001302374"/>
    </source>
</evidence>
<accession>A0ABZ0G368</accession>
<reference evidence="1 2" key="1">
    <citation type="submission" date="2019-09" db="EMBL/GenBank/DDBJ databases">
        <title>Butyricimonas paravirosa DSM 105722 (=214-4 = JCM 18677 = CCUG 65563).</title>
        <authorList>
            <person name="Le Roy T."/>
            <person name="Cani P.D."/>
        </authorList>
    </citation>
    <scope>NUCLEOTIDE SEQUENCE [LARGE SCALE GENOMIC DNA]</scope>
    <source>
        <strain evidence="1 2">DSM 105722</strain>
    </source>
</reference>
<keyword evidence="2" id="KW-1185">Reference proteome</keyword>